<organism evidence="5">
    <name type="scientific">Thermodesulfovibrio autotrophicus</name>
    <dbReference type="NCBI Taxonomy" id="3118333"/>
    <lineage>
        <taxon>Bacteria</taxon>
        <taxon>Pseudomonadati</taxon>
        <taxon>Nitrospirota</taxon>
        <taxon>Thermodesulfovibrionia</taxon>
        <taxon>Thermodesulfovibrionales</taxon>
        <taxon>Thermodesulfovibrionaceae</taxon>
        <taxon>Thermodesulfovibrio</taxon>
    </lineage>
</organism>
<dbReference type="GO" id="GO:0005524">
    <property type="term" value="F:ATP binding"/>
    <property type="evidence" value="ECO:0007669"/>
    <property type="project" value="UniProtKB-KW"/>
</dbReference>
<evidence type="ECO:0000256" key="3">
    <source>
        <dbReference type="SAM" id="Coils"/>
    </source>
</evidence>
<name>A0AAU8H028_9BACT</name>
<dbReference type="AlphaFoldDB" id="A0AAU8H028"/>
<dbReference type="Pfam" id="PF13086">
    <property type="entry name" value="AAA_11"/>
    <property type="match status" value="1"/>
</dbReference>
<keyword evidence="2" id="KW-0067">ATP-binding</keyword>
<dbReference type="InterPro" id="IPR041677">
    <property type="entry name" value="DNA2/NAM7_AAA_11"/>
</dbReference>
<reference evidence="5" key="1">
    <citation type="submission" date="2024-01" db="EMBL/GenBank/DDBJ databases">
        <title>The first autotrophic representatives of the genus Thermodesulfovibrio.</title>
        <authorList>
            <person name="Maltseva A.I."/>
            <person name="Elcheninov A.G."/>
            <person name="Kublanov I.V."/>
            <person name="Lebedinsky A.V."/>
            <person name="Frolov E.N."/>
        </authorList>
    </citation>
    <scope>NUCLEOTIDE SEQUENCE</scope>
    <source>
        <strain evidence="5">3907-1M</strain>
    </source>
</reference>
<accession>A0AAU8H028</accession>
<gene>
    <name evidence="5" type="ORF">V4D30_01070</name>
</gene>
<feature type="domain" description="DNA2/NAM7 helicase helicase" evidence="4">
    <location>
        <begin position="250"/>
        <end position="437"/>
    </location>
</feature>
<dbReference type="GO" id="GO:0003678">
    <property type="term" value="F:DNA helicase activity"/>
    <property type="evidence" value="ECO:0007669"/>
    <property type="project" value="UniProtKB-ARBA"/>
</dbReference>
<keyword evidence="1" id="KW-0547">Nucleotide-binding</keyword>
<dbReference type="RefSeq" id="WP_353684409.1">
    <property type="nucleotide sequence ID" value="NZ_CP144373.1"/>
</dbReference>
<sequence>MTKKNKTSNNEFNEKESDIKEKIKRILDDDFDREETFYCLFPIIREKISNNDYYYYPLFVLNFSAKIGDIIMPIFESNGNNNFYSFCFNTATLTNFVVCKPVFINIFKMDIDEFDSLDTKKPLLTFIVTELLKEEKVENLDFATAFLNLKDYCKRTLKVYYPFGKFELWNKDFIILDSKLEIIESVKIKKQLNVLKKDEFDPEKFPNSAAYRYLYEKQQISFEDYNKADDTIWYGTFHSFELSHGQGILLQKLAKGENLIAVQGPPGTGKTTILMSIIANILTERAINIAKGGEDYSTLILVASTANKAVENAAREFIDADKNPQLKKLPIYTNDGFYFIGGKKENISASIGKVSNFITHLENIQWNQQLEEKYQNLKEEILQNYYEFMDSLNTLKDLKNKYSDLKNKMLIEISKLSDLNYDTSDIDKIINDITKKIINFEEKYKLHARDNLKLLVDIIDRYEKWEKQILNMNLDKTKLVELKNSQQFSTFYEDFLRLSSKLKNKTLIEKILSLFVNKDKILIENFVLKYRKLFEMLSFNPTELLNCKVFKNSMPEIEKLINFIEEPLPHDFFVNEETIENLKTYLLSFNLIQVKEQLAEIEQCEHFKWINDKAGIFKFWKSNYEKTKNLFLLASEFLYLYALKNRAYII</sequence>
<dbReference type="EMBL" id="CP144373">
    <property type="protein sequence ID" value="XCH46885.1"/>
    <property type="molecule type" value="Genomic_DNA"/>
</dbReference>
<feature type="coiled-coil region" evidence="3">
    <location>
        <begin position="367"/>
        <end position="415"/>
    </location>
</feature>
<dbReference type="InterPro" id="IPR027417">
    <property type="entry name" value="P-loop_NTPase"/>
</dbReference>
<dbReference type="PANTHER" id="PTHR43788">
    <property type="entry name" value="DNA2/NAM7 HELICASE FAMILY MEMBER"/>
    <property type="match status" value="1"/>
</dbReference>
<evidence type="ECO:0000313" key="5">
    <source>
        <dbReference type="EMBL" id="XCH46885.1"/>
    </source>
</evidence>
<dbReference type="SUPFAM" id="SSF52540">
    <property type="entry name" value="P-loop containing nucleoside triphosphate hydrolases"/>
    <property type="match status" value="2"/>
</dbReference>
<evidence type="ECO:0000256" key="2">
    <source>
        <dbReference type="ARBA" id="ARBA00022840"/>
    </source>
</evidence>
<dbReference type="KEGG" id="taut:V4D30_01070"/>
<dbReference type="InterPro" id="IPR050534">
    <property type="entry name" value="Coronavir_polyprotein_1ab"/>
</dbReference>
<proteinExistence type="predicted"/>
<keyword evidence="3" id="KW-0175">Coiled coil</keyword>
<dbReference type="PANTHER" id="PTHR43788:SF6">
    <property type="entry name" value="DNA HELICASE B"/>
    <property type="match status" value="1"/>
</dbReference>
<evidence type="ECO:0000256" key="1">
    <source>
        <dbReference type="ARBA" id="ARBA00022741"/>
    </source>
</evidence>
<dbReference type="Gene3D" id="3.40.50.300">
    <property type="entry name" value="P-loop containing nucleotide triphosphate hydrolases"/>
    <property type="match status" value="1"/>
</dbReference>
<protein>
    <submittedName>
        <fullName evidence="5">AAA domain-containing protein</fullName>
    </submittedName>
</protein>
<evidence type="ECO:0000259" key="4">
    <source>
        <dbReference type="Pfam" id="PF13086"/>
    </source>
</evidence>